<name>A0A9W6WL42_CANBO</name>
<protein>
    <submittedName>
        <fullName evidence="2">Unnamed protein product</fullName>
    </submittedName>
</protein>
<accession>A0A9W6WL42</accession>
<keyword evidence="1" id="KW-0812">Transmembrane</keyword>
<comment type="caution">
    <text evidence="2">The sequence shown here is derived from an EMBL/GenBank/DDBJ whole genome shotgun (WGS) entry which is preliminary data.</text>
</comment>
<sequence length="72" mass="7287">MTFVPANQVVTAFNSEVYTGTVFAITTTTLESTTTVSSIASTGAGISMFGAKPFNSAIAVVVGGFIGSFLLS</sequence>
<keyword evidence="1" id="KW-1133">Transmembrane helix</keyword>
<proteinExistence type="predicted"/>
<feature type="transmembrane region" description="Helical" evidence="1">
    <location>
        <begin position="54"/>
        <end position="71"/>
    </location>
</feature>
<reference evidence="2" key="1">
    <citation type="submission" date="2023-04" db="EMBL/GenBank/DDBJ databases">
        <title>Candida boidinii NBRC 10035.</title>
        <authorList>
            <person name="Ichikawa N."/>
            <person name="Sato H."/>
            <person name="Tonouchi N."/>
        </authorList>
    </citation>
    <scope>NUCLEOTIDE SEQUENCE</scope>
    <source>
        <strain evidence="2">NBRC 10035</strain>
    </source>
</reference>
<dbReference type="EMBL" id="BSXN01005049">
    <property type="protein sequence ID" value="GME82239.1"/>
    <property type="molecule type" value="Genomic_DNA"/>
</dbReference>
<keyword evidence="3" id="KW-1185">Reference proteome</keyword>
<dbReference type="AlphaFoldDB" id="A0A9W6WL42"/>
<evidence type="ECO:0000256" key="1">
    <source>
        <dbReference type="SAM" id="Phobius"/>
    </source>
</evidence>
<organism evidence="2 3">
    <name type="scientific">Candida boidinii</name>
    <name type="common">Yeast</name>
    <dbReference type="NCBI Taxonomy" id="5477"/>
    <lineage>
        <taxon>Eukaryota</taxon>
        <taxon>Fungi</taxon>
        <taxon>Dikarya</taxon>
        <taxon>Ascomycota</taxon>
        <taxon>Saccharomycotina</taxon>
        <taxon>Pichiomycetes</taxon>
        <taxon>Pichiales</taxon>
        <taxon>Pichiaceae</taxon>
        <taxon>Ogataea</taxon>
        <taxon>Ogataea/Candida clade</taxon>
    </lineage>
</organism>
<evidence type="ECO:0000313" key="3">
    <source>
        <dbReference type="Proteomes" id="UP001165120"/>
    </source>
</evidence>
<keyword evidence="1" id="KW-0472">Membrane</keyword>
<gene>
    <name evidence="2" type="ORF">Cboi02_000673600</name>
</gene>
<dbReference type="Proteomes" id="UP001165120">
    <property type="component" value="Unassembled WGS sequence"/>
</dbReference>
<evidence type="ECO:0000313" key="2">
    <source>
        <dbReference type="EMBL" id="GME82239.1"/>
    </source>
</evidence>